<proteinExistence type="predicted"/>
<dbReference type="RefSeq" id="WP_011143509.1">
    <property type="nucleotide sequence ID" value="NC_005125.1"/>
</dbReference>
<sequence length="157" mass="16365">MHSLSPGILLSGVLLLGLSGNFGGIALAAECVALQPVGSTEGGPGVKKSISPAALGVTASNWNTDFAVPGTEKFESYRVTITTDSDGQYDVVSSLKYPNDKAQNIYEQKGISLGQGKTLEFTGKPQSKTIVPYQVNVEFGGALSIGKSYTVRAFGCK</sequence>
<dbReference type="HOGENOM" id="CLU_118481_0_0_3"/>
<accession>Q7NFK5</accession>
<dbReference type="EnsemblBacteria" id="BAC91461">
    <property type="protein sequence ID" value="BAC91461"/>
    <property type="gene ID" value="BAC91461"/>
</dbReference>
<organism evidence="1 2">
    <name type="scientific">Gloeobacter violaceus (strain ATCC 29082 / PCC 7421)</name>
    <dbReference type="NCBI Taxonomy" id="251221"/>
    <lineage>
        <taxon>Bacteria</taxon>
        <taxon>Bacillati</taxon>
        <taxon>Cyanobacteriota</taxon>
        <taxon>Cyanophyceae</taxon>
        <taxon>Gloeobacterales</taxon>
        <taxon>Gloeobacteraceae</taxon>
        <taxon>Gloeobacter</taxon>
    </lineage>
</organism>
<name>Q7NFK5_GLOVI</name>
<protein>
    <submittedName>
        <fullName evidence="1">Gll3520 protein</fullName>
    </submittedName>
</protein>
<dbReference type="PhylomeDB" id="Q7NFK5"/>
<evidence type="ECO:0000313" key="2">
    <source>
        <dbReference type="Proteomes" id="UP000000557"/>
    </source>
</evidence>
<keyword evidence="2" id="KW-1185">Reference proteome</keyword>
<reference evidence="1 2" key="1">
    <citation type="journal article" date="2003" name="DNA Res.">
        <title>Complete genome structure of Gloeobacter violaceus PCC 7421, a cyanobacterium that lacks thylakoids.</title>
        <authorList>
            <person name="Nakamura Y."/>
            <person name="Kaneko T."/>
            <person name="Sato S."/>
            <person name="Mimuro M."/>
            <person name="Miyashita H."/>
            <person name="Tsuchiya T."/>
            <person name="Sasamoto S."/>
            <person name="Watanabe A."/>
            <person name="Kawashima K."/>
            <person name="Kishida Y."/>
            <person name="Kiyokawa C."/>
            <person name="Kohara M."/>
            <person name="Matsumoto M."/>
            <person name="Matsuno A."/>
            <person name="Nakazaki N."/>
            <person name="Shimpo S."/>
            <person name="Takeuchi C."/>
            <person name="Yamada M."/>
            <person name="Tabata S."/>
        </authorList>
    </citation>
    <scope>NUCLEOTIDE SEQUENCE [LARGE SCALE GENOMIC DNA]</scope>
    <source>
        <strain evidence="2">ATCC 29082 / PCC 7421</strain>
    </source>
</reference>
<dbReference type="KEGG" id="gvi:gll3520"/>
<gene>
    <name evidence="1" type="ordered locus">gll3520</name>
</gene>
<dbReference type="AlphaFoldDB" id="Q7NFK5"/>
<dbReference type="InParanoid" id="Q7NFK5"/>
<dbReference type="Proteomes" id="UP000000557">
    <property type="component" value="Chromosome"/>
</dbReference>
<dbReference type="eggNOG" id="ENOG5032TUM">
    <property type="taxonomic scope" value="Bacteria"/>
</dbReference>
<evidence type="ECO:0000313" key="1">
    <source>
        <dbReference type="EMBL" id="BAC91461.1"/>
    </source>
</evidence>
<dbReference type="EMBL" id="BA000045">
    <property type="protein sequence ID" value="BAC91461.1"/>
    <property type="molecule type" value="Genomic_DNA"/>
</dbReference>
<reference evidence="1 2" key="2">
    <citation type="journal article" date="2003" name="DNA Res.">
        <title>Complete genome structure of Gloeobacter violaceus PCC 7421, a cyanobacterium that lacks thylakoids (supplement).</title>
        <authorList>
            <person name="Nakamura Y."/>
            <person name="Kaneko T."/>
            <person name="Sato S."/>
            <person name="Mimuro M."/>
            <person name="Miyashita H."/>
            <person name="Tsuchiya T."/>
            <person name="Sasamoto S."/>
            <person name="Watanabe A."/>
            <person name="Kawashima K."/>
            <person name="Kishida Y."/>
            <person name="Kiyokawa C."/>
            <person name="Kohara M."/>
            <person name="Matsumoto M."/>
            <person name="Matsuno A."/>
            <person name="Nakazaki N."/>
            <person name="Shimpo S."/>
            <person name="Takeuchi C."/>
            <person name="Yamada M."/>
            <person name="Tabata S."/>
        </authorList>
    </citation>
    <scope>NUCLEOTIDE SEQUENCE [LARGE SCALE GENOMIC DNA]</scope>
    <source>
        <strain evidence="2">ATCC 29082 / PCC 7421</strain>
    </source>
</reference>
<dbReference type="OrthoDB" id="428409at2"/>